<comment type="catalytic activity">
    <reaction evidence="8 9">
        <text>D-gluconate + ATP = 6-phospho-D-gluconate + ADP + H(+)</text>
        <dbReference type="Rhea" id="RHEA:19433"/>
        <dbReference type="ChEBI" id="CHEBI:15378"/>
        <dbReference type="ChEBI" id="CHEBI:18391"/>
        <dbReference type="ChEBI" id="CHEBI:30616"/>
        <dbReference type="ChEBI" id="CHEBI:58759"/>
        <dbReference type="ChEBI" id="CHEBI:456216"/>
        <dbReference type="EC" id="2.7.1.12"/>
    </reaction>
</comment>
<sequence length="186" mass="20318">MRDQAPRIIVMGVSGSGKSTIGALLATRLALPFVEGDGLHPADNIARMRAGIALQDEDRWPWFDRVAEQLALAEQGVVISCSALKKAYRDYLREKAGAALHFVFLDTASVDLPSRLQGRTGHFMPVSLIESQLATLEAPENEDLVLTVDAAAKPDTIMAACINWLSKGGGMQWPQKSSKNHYKLFK</sequence>
<reference evidence="11" key="1">
    <citation type="journal article" date="2019" name="Int. J. Syst. Evol. Microbiol.">
        <title>The Global Catalogue of Microorganisms (GCM) 10K type strain sequencing project: providing services to taxonomists for standard genome sequencing and annotation.</title>
        <authorList>
            <consortium name="The Broad Institute Genomics Platform"/>
            <consortium name="The Broad Institute Genome Sequencing Center for Infectious Disease"/>
            <person name="Wu L."/>
            <person name="Ma J."/>
        </authorList>
    </citation>
    <scope>NUCLEOTIDE SEQUENCE [LARGE SCALE GENOMIC DNA]</scope>
    <source>
        <strain evidence="11">CGMCC 1.15731</strain>
    </source>
</reference>
<dbReference type="PANTHER" id="PTHR43442">
    <property type="entry name" value="GLUCONOKINASE-RELATED"/>
    <property type="match status" value="1"/>
</dbReference>
<dbReference type="InterPro" id="IPR031322">
    <property type="entry name" value="Shikimate/glucono_kinase"/>
</dbReference>
<evidence type="ECO:0000256" key="8">
    <source>
        <dbReference type="ARBA" id="ARBA00048090"/>
    </source>
</evidence>
<dbReference type="EMBL" id="JBHSEL010000106">
    <property type="protein sequence ID" value="MFC4625674.1"/>
    <property type="molecule type" value="Genomic_DNA"/>
</dbReference>
<accession>A0ABV9H731</accession>
<dbReference type="Pfam" id="PF01202">
    <property type="entry name" value="SKI"/>
    <property type="match status" value="1"/>
</dbReference>
<evidence type="ECO:0000256" key="9">
    <source>
        <dbReference type="RuleBase" id="RU363066"/>
    </source>
</evidence>
<comment type="caution">
    <text evidence="10">The sequence shown here is derived from an EMBL/GenBank/DDBJ whole genome shotgun (WGS) entry which is preliminary data.</text>
</comment>
<dbReference type="NCBIfam" id="TIGR01313">
    <property type="entry name" value="therm_gnt_kin"/>
    <property type="match status" value="1"/>
</dbReference>
<keyword evidence="5 9" id="KW-0547">Nucleotide-binding</keyword>
<proteinExistence type="inferred from homology"/>
<evidence type="ECO:0000256" key="4">
    <source>
        <dbReference type="ARBA" id="ARBA00022679"/>
    </source>
</evidence>
<dbReference type="RefSeq" id="WP_374834112.1">
    <property type="nucleotide sequence ID" value="NZ_JBHEEZ010000040.1"/>
</dbReference>
<evidence type="ECO:0000256" key="6">
    <source>
        <dbReference type="ARBA" id="ARBA00022777"/>
    </source>
</evidence>
<evidence type="ECO:0000313" key="10">
    <source>
        <dbReference type="EMBL" id="MFC4625674.1"/>
    </source>
</evidence>
<dbReference type="Gene3D" id="3.40.50.300">
    <property type="entry name" value="P-loop containing nucleotide triphosphate hydrolases"/>
    <property type="match status" value="1"/>
</dbReference>
<gene>
    <name evidence="10" type="ORF">ACFO1V_10695</name>
</gene>
<keyword evidence="4 9" id="KW-0808">Transferase</keyword>
<evidence type="ECO:0000313" key="11">
    <source>
        <dbReference type="Proteomes" id="UP001596042"/>
    </source>
</evidence>
<comment type="pathway">
    <text evidence="1">Carbohydrate acid metabolism.</text>
</comment>
<name>A0ABV9H731_9HYPH</name>
<dbReference type="InterPro" id="IPR006001">
    <property type="entry name" value="Therm_gnt_kin"/>
</dbReference>
<dbReference type="SUPFAM" id="SSF52540">
    <property type="entry name" value="P-loop containing nucleoside triphosphate hydrolases"/>
    <property type="match status" value="1"/>
</dbReference>
<dbReference type="EC" id="2.7.1.12" evidence="3 9"/>
<evidence type="ECO:0000256" key="1">
    <source>
        <dbReference type="ARBA" id="ARBA00004761"/>
    </source>
</evidence>
<evidence type="ECO:0000256" key="5">
    <source>
        <dbReference type="ARBA" id="ARBA00022741"/>
    </source>
</evidence>
<organism evidence="10 11">
    <name type="scientific">Daeguia caeni</name>
    <dbReference type="NCBI Taxonomy" id="439612"/>
    <lineage>
        <taxon>Bacteria</taxon>
        <taxon>Pseudomonadati</taxon>
        <taxon>Pseudomonadota</taxon>
        <taxon>Alphaproteobacteria</taxon>
        <taxon>Hyphomicrobiales</taxon>
        <taxon>Brucellaceae</taxon>
        <taxon>Daeguia</taxon>
    </lineage>
</organism>
<dbReference type="InterPro" id="IPR027417">
    <property type="entry name" value="P-loop_NTPase"/>
</dbReference>
<dbReference type="Proteomes" id="UP001596042">
    <property type="component" value="Unassembled WGS sequence"/>
</dbReference>
<evidence type="ECO:0000256" key="3">
    <source>
        <dbReference type="ARBA" id="ARBA00012054"/>
    </source>
</evidence>
<dbReference type="CDD" id="cd02021">
    <property type="entry name" value="GntK"/>
    <property type="match status" value="1"/>
</dbReference>
<keyword evidence="11" id="KW-1185">Reference proteome</keyword>
<keyword evidence="7 9" id="KW-0067">ATP-binding</keyword>
<dbReference type="PANTHER" id="PTHR43442:SF3">
    <property type="entry name" value="GLUCONOKINASE-RELATED"/>
    <property type="match status" value="1"/>
</dbReference>
<evidence type="ECO:0000256" key="2">
    <source>
        <dbReference type="ARBA" id="ARBA00008420"/>
    </source>
</evidence>
<protein>
    <recommendedName>
        <fullName evidence="3 9">Gluconokinase</fullName>
        <ecNumber evidence="3 9">2.7.1.12</ecNumber>
    </recommendedName>
</protein>
<evidence type="ECO:0000256" key="7">
    <source>
        <dbReference type="ARBA" id="ARBA00022840"/>
    </source>
</evidence>
<comment type="similarity">
    <text evidence="2 9">Belongs to the gluconokinase GntK/GntV family.</text>
</comment>
<keyword evidence="6 9" id="KW-0418">Kinase</keyword>